<dbReference type="AlphaFoldDB" id="A0A8H5YAZ6"/>
<evidence type="ECO:0000313" key="4">
    <source>
        <dbReference type="Proteomes" id="UP000532311"/>
    </source>
</evidence>
<protein>
    <submittedName>
        <fullName evidence="3">Uncharacterized protein</fullName>
    </submittedName>
</protein>
<keyword evidence="1" id="KW-0175">Coiled coil</keyword>
<keyword evidence="4" id="KW-1185">Reference proteome</keyword>
<feature type="region of interest" description="Disordered" evidence="2">
    <location>
        <begin position="1"/>
        <end position="23"/>
    </location>
</feature>
<evidence type="ECO:0000256" key="2">
    <source>
        <dbReference type="SAM" id="MobiDB-lite"/>
    </source>
</evidence>
<organism evidence="3 4">
    <name type="scientific">Fusarium globosum</name>
    <dbReference type="NCBI Taxonomy" id="78864"/>
    <lineage>
        <taxon>Eukaryota</taxon>
        <taxon>Fungi</taxon>
        <taxon>Dikarya</taxon>
        <taxon>Ascomycota</taxon>
        <taxon>Pezizomycotina</taxon>
        <taxon>Sordariomycetes</taxon>
        <taxon>Hypocreomycetidae</taxon>
        <taxon>Hypocreales</taxon>
        <taxon>Nectriaceae</taxon>
        <taxon>Fusarium</taxon>
        <taxon>Fusarium fujikuroi species complex</taxon>
    </lineage>
</organism>
<gene>
    <name evidence="3" type="ORF">FGLOB1_6646</name>
</gene>
<accession>A0A8H5YAZ6</accession>
<evidence type="ECO:0000256" key="1">
    <source>
        <dbReference type="SAM" id="Coils"/>
    </source>
</evidence>
<proteinExistence type="predicted"/>
<dbReference type="EMBL" id="JAAQPF010000282">
    <property type="protein sequence ID" value="KAF5708002.1"/>
    <property type="molecule type" value="Genomic_DNA"/>
</dbReference>
<name>A0A8H5YAZ6_9HYPO</name>
<dbReference type="Proteomes" id="UP000532311">
    <property type="component" value="Unassembled WGS sequence"/>
</dbReference>
<reference evidence="3 4" key="1">
    <citation type="submission" date="2020-05" db="EMBL/GenBank/DDBJ databases">
        <title>Identification and distribution of gene clusters putatively required for synthesis of sphingolipid metabolism inhibitors in phylogenetically diverse species of the filamentous fungus Fusarium.</title>
        <authorList>
            <person name="Kim H.-S."/>
            <person name="Busman M."/>
            <person name="Brown D.W."/>
            <person name="Divon H."/>
            <person name="Uhlig S."/>
            <person name="Proctor R.H."/>
        </authorList>
    </citation>
    <scope>NUCLEOTIDE SEQUENCE [LARGE SCALE GENOMIC DNA]</scope>
    <source>
        <strain evidence="3 4">NRRL 26131</strain>
    </source>
</reference>
<feature type="coiled-coil region" evidence="1">
    <location>
        <begin position="316"/>
        <end position="343"/>
    </location>
</feature>
<feature type="region of interest" description="Disordered" evidence="2">
    <location>
        <begin position="101"/>
        <end position="126"/>
    </location>
</feature>
<feature type="compositionally biased region" description="Polar residues" evidence="2">
    <location>
        <begin position="10"/>
        <end position="22"/>
    </location>
</feature>
<evidence type="ECO:0000313" key="3">
    <source>
        <dbReference type="EMBL" id="KAF5708002.1"/>
    </source>
</evidence>
<comment type="caution">
    <text evidence="3">The sequence shown here is derived from an EMBL/GenBank/DDBJ whole genome shotgun (WGS) entry which is preliminary data.</text>
</comment>
<sequence>MAFLELTAPRSPTQEPASTISSEENKLVALTPASHAFAETTNTTSAEVSVDNTDKVSLQSPIKDHELKEPKAFDQMIAHINAMRAKVQALESENTELKAQVEHEKSSKEQFSKSLDEANRNWRSAESESAAKVQALESENNEIKVQVEYEKSVKEHYSRNLEEANRNWHSAEFEAAAKEAELGRVRERLSLVEAQVTEQAELHAVKEQNTELQARYRYQFYLTTHHHVQTLKHMMHDWKAQVVQKIDEEYEKNKEKENDSAAGVDAEYERLKALVEGHDYIITNIKKGNEKFATLIKDLRESENPTLTSDLAADRFEAFLSEREKMVAQLEQEKEEFVEMVNEN</sequence>